<dbReference type="PROSITE" id="PS50122">
    <property type="entry name" value="CHEB"/>
    <property type="match status" value="1"/>
</dbReference>
<dbReference type="InterPro" id="IPR000673">
    <property type="entry name" value="Sig_transdc_resp-reg_Me-estase"/>
</dbReference>
<proteinExistence type="inferred from homology"/>
<keyword evidence="1 5" id="KW-0963">Cytoplasm</keyword>
<dbReference type="InterPro" id="IPR035909">
    <property type="entry name" value="CheB_C"/>
</dbReference>
<evidence type="ECO:0000256" key="6">
    <source>
        <dbReference type="PROSITE-ProRule" id="PRU00050"/>
    </source>
</evidence>
<comment type="caution">
    <text evidence="10">The sequence shown here is derived from an EMBL/GenBank/DDBJ whole genome shotgun (WGS) entry which is preliminary data.</text>
</comment>
<dbReference type="SUPFAM" id="SSF52738">
    <property type="entry name" value="Methylesterase CheB, C-terminal domain"/>
    <property type="match status" value="1"/>
</dbReference>
<comment type="domain">
    <text evidence="5">Contains a C-terminal catalytic domain, and an N-terminal region which modulates catalytic activity.</text>
</comment>
<dbReference type="NCBIfam" id="NF001965">
    <property type="entry name" value="PRK00742.1"/>
    <property type="match status" value="1"/>
</dbReference>
<dbReference type="Gene3D" id="3.40.50.2300">
    <property type="match status" value="1"/>
</dbReference>
<dbReference type="PROSITE" id="PS50110">
    <property type="entry name" value="RESPONSE_REGULATORY"/>
    <property type="match status" value="1"/>
</dbReference>
<organism evidence="10 11">
    <name type="scientific">Lamprobacter modestohalophilus</name>
    <dbReference type="NCBI Taxonomy" id="1064514"/>
    <lineage>
        <taxon>Bacteria</taxon>
        <taxon>Pseudomonadati</taxon>
        <taxon>Pseudomonadota</taxon>
        <taxon>Gammaproteobacteria</taxon>
        <taxon>Chromatiales</taxon>
        <taxon>Chromatiaceae</taxon>
        <taxon>Lamprobacter</taxon>
    </lineage>
</organism>
<keyword evidence="2 5" id="KW-0145">Chemotaxis</keyword>
<comment type="subcellular location">
    <subcellularLocation>
        <location evidence="5">Cytoplasm</location>
    </subcellularLocation>
</comment>
<keyword evidence="3 5" id="KW-0378">Hydrolase</keyword>
<dbReference type="EMBL" id="NRRY01000022">
    <property type="protein sequence ID" value="MBK1619479.1"/>
    <property type="molecule type" value="Genomic_DNA"/>
</dbReference>
<name>A0A9X0W9N3_9GAMM</name>
<dbReference type="RefSeq" id="WP_200244921.1">
    <property type="nucleotide sequence ID" value="NZ_NRRY01000022.1"/>
</dbReference>
<comment type="similarity">
    <text evidence="5">Belongs to the CheB family.</text>
</comment>
<feature type="active site" evidence="5 6">
    <location>
        <position position="206"/>
    </location>
</feature>
<dbReference type="Proteomes" id="UP001138768">
    <property type="component" value="Unassembled WGS sequence"/>
</dbReference>
<evidence type="ECO:0000256" key="1">
    <source>
        <dbReference type="ARBA" id="ARBA00022490"/>
    </source>
</evidence>
<protein>
    <recommendedName>
        <fullName evidence="5">Protein-glutamate methylesterase/protein-glutamine glutaminase</fullName>
        <ecNumber evidence="5">3.1.1.61</ecNumber>
        <ecNumber evidence="5">3.5.1.44</ecNumber>
    </recommendedName>
</protein>
<comment type="function">
    <text evidence="5">Involved in chemotaxis. Part of a chemotaxis signal transduction system that modulates chemotaxis in response to various stimuli. Catalyzes the demethylation of specific methylglutamate residues introduced into the chemoreceptors (methyl-accepting chemotaxis proteins or MCP) by CheR. Also mediates the irreversible deamidation of specific glutamine residues to glutamic acid.</text>
</comment>
<gene>
    <name evidence="5" type="primary">cheB</name>
    <name evidence="10" type="ORF">CKO42_13745</name>
</gene>
<evidence type="ECO:0000313" key="11">
    <source>
        <dbReference type="Proteomes" id="UP001138768"/>
    </source>
</evidence>
<evidence type="ECO:0000256" key="7">
    <source>
        <dbReference type="PROSITE-ProRule" id="PRU00169"/>
    </source>
</evidence>
<keyword evidence="5 7" id="KW-0597">Phosphoprotein</keyword>
<dbReference type="PANTHER" id="PTHR42872:SF6">
    <property type="entry name" value="PROTEIN-GLUTAMATE METHYLESTERASE_PROTEIN-GLUTAMINE GLUTAMINASE"/>
    <property type="match status" value="1"/>
</dbReference>
<dbReference type="SUPFAM" id="SSF52172">
    <property type="entry name" value="CheY-like"/>
    <property type="match status" value="1"/>
</dbReference>
<reference evidence="10 11" key="1">
    <citation type="journal article" date="2020" name="Microorganisms">
        <title>Osmotic Adaptation and Compatible Solute Biosynthesis of Phototrophic Bacteria as Revealed from Genome Analyses.</title>
        <authorList>
            <person name="Imhoff J.F."/>
            <person name="Rahn T."/>
            <person name="Kunzel S."/>
            <person name="Keller A."/>
            <person name="Neulinger S.C."/>
        </authorList>
    </citation>
    <scope>NUCLEOTIDE SEQUENCE [LARGE SCALE GENOMIC DNA]</scope>
    <source>
        <strain evidence="10 11">DSM 25653</strain>
    </source>
</reference>
<evidence type="ECO:0000259" key="9">
    <source>
        <dbReference type="PROSITE" id="PS50122"/>
    </source>
</evidence>
<sequence>MIKLLIVDDSALMRRQLKNIFQAEGDFQIEAARNGEEAVELNSRFEPDVITLDINMPQMDGLTALSLLMAERPVPVVMVSSLTEKGALSTFEALNLGAVDYIPKPDGTISLSIAEIEREIIAKVRAAAGAHLKKSRGLAARIRGDLSVSKATQPAPPKRSPLAIDQAASRDGLVIIGVSTGGPRTLEDILPRLPANFPWPVLVAQHMPPSFTRPFADRMNGLCALEVFELQRPQLLEAGQICIGRGGADMVVVRRANRLMVSSRPESAEHLWHPSVELLGESVLQHCDPRRVIGVLLTGMGYDGAESFAELNRRGARTIAESKQSAVVFGMPAELINRGGATKVLSMEHVAEQIIQWVNAG</sequence>
<dbReference type="GO" id="GO:0005737">
    <property type="term" value="C:cytoplasm"/>
    <property type="evidence" value="ECO:0007669"/>
    <property type="project" value="UniProtKB-SubCell"/>
</dbReference>
<feature type="domain" description="Response regulatory" evidence="8">
    <location>
        <begin position="3"/>
        <end position="119"/>
    </location>
</feature>
<dbReference type="EC" id="3.1.1.61" evidence="5"/>
<dbReference type="GO" id="GO:0000156">
    <property type="term" value="F:phosphorelay response regulator activity"/>
    <property type="evidence" value="ECO:0007669"/>
    <property type="project" value="InterPro"/>
</dbReference>
<dbReference type="CDD" id="cd16432">
    <property type="entry name" value="CheB_Rec"/>
    <property type="match status" value="1"/>
</dbReference>
<evidence type="ECO:0000256" key="4">
    <source>
        <dbReference type="ARBA" id="ARBA00048267"/>
    </source>
</evidence>
<feature type="domain" description="CheB-type methylesterase" evidence="9">
    <location>
        <begin position="167"/>
        <end position="361"/>
    </location>
</feature>
<dbReference type="GO" id="GO:0006935">
    <property type="term" value="P:chemotaxis"/>
    <property type="evidence" value="ECO:0007669"/>
    <property type="project" value="UniProtKB-UniRule"/>
</dbReference>
<dbReference type="Gene3D" id="3.40.50.180">
    <property type="entry name" value="Methylesterase CheB, C-terminal domain"/>
    <property type="match status" value="1"/>
</dbReference>
<comment type="catalytic activity">
    <reaction evidence="5">
        <text>L-glutaminyl-[protein] + H2O = L-glutamyl-[protein] + NH4(+)</text>
        <dbReference type="Rhea" id="RHEA:16441"/>
        <dbReference type="Rhea" id="RHEA-COMP:10207"/>
        <dbReference type="Rhea" id="RHEA-COMP:10208"/>
        <dbReference type="ChEBI" id="CHEBI:15377"/>
        <dbReference type="ChEBI" id="CHEBI:28938"/>
        <dbReference type="ChEBI" id="CHEBI:29973"/>
        <dbReference type="ChEBI" id="CHEBI:30011"/>
        <dbReference type="EC" id="3.5.1.44"/>
    </reaction>
</comment>
<feature type="modified residue" description="4-aspartylphosphate" evidence="5 7">
    <location>
        <position position="53"/>
    </location>
</feature>
<dbReference type="AlphaFoldDB" id="A0A9X0W9N3"/>
<evidence type="ECO:0000256" key="2">
    <source>
        <dbReference type="ARBA" id="ARBA00022500"/>
    </source>
</evidence>
<dbReference type="Pfam" id="PF01339">
    <property type="entry name" value="CheB_methylest"/>
    <property type="match status" value="1"/>
</dbReference>
<dbReference type="GO" id="GO:0050568">
    <property type="term" value="F:protein-glutamine glutaminase activity"/>
    <property type="evidence" value="ECO:0007669"/>
    <property type="project" value="UniProtKB-UniRule"/>
</dbReference>
<dbReference type="PANTHER" id="PTHR42872">
    <property type="entry name" value="PROTEIN-GLUTAMATE METHYLESTERASE/PROTEIN-GLUTAMINE GLUTAMINASE"/>
    <property type="match status" value="1"/>
</dbReference>
<comment type="catalytic activity">
    <reaction evidence="4 5">
        <text>[protein]-L-glutamate 5-O-methyl ester + H2O = L-glutamyl-[protein] + methanol + H(+)</text>
        <dbReference type="Rhea" id="RHEA:23236"/>
        <dbReference type="Rhea" id="RHEA-COMP:10208"/>
        <dbReference type="Rhea" id="RHEA-COMP:10311"/>
        <dbReference type="ChEBI" id="CHEBI:15377"/>
        <dbReference type="ChEBI" id="CHEBI:15378"/>
        <dbReference type="ChEBI" id="CHEBI:17790"/>
        <dbReference type="ChEBI" id="CHEBI:29973"/>
        <dbReference type="ChEBI" id="CHEBI:82795"/>
        <dbReference type="EC" id="3.1.1.61"/>
    </reaction>
</comment>
<dbReference type="GO" id="GO:0008984">
    <property type="term" value="F:protein-glutamate methylesterase activity"/>
    <property type="evidence" value="ECO:0007669"/>
    <property type="project" value="UniProtKB-UniRule"/>
</dbReference>
<dbReference type="Pfam" id="PF00072">
    <property type="entry name" value="Response_reg"/>
    <property type="match status" value="1"/>
</dbReference>
<evidence type="ECO:0000256" key="3">
    <source>
        <dbReference type="ARBA" id="ARBA00022801"/>
    </source>
</evidence>
<evidence type="ECO:0000256" key="5">
    <source>
        <dbReference type="HAMAP-Rule" id="MF_00099"/>
    </source>
</evidence>
<dbReference type="CDD" id="cd17541">
    <property type="entry name" value="REC_CheB-like"/>
    <property type="match status" value="1"/>
</dbReference>
<comment type="PTM">
    <text evidence="5">Phosphorylated by CheA. Phosphorylation of the N-terminal regulatory domain activates the methylesterase activity.</text>
</comment>
<evidence type="ECO:0000313" key="10">
    <source>
        <dbReference type="EMBL" id="MBK1619479.1"/>
    </source>
</evidence>
<dbReference type="InterPro" id="IPR011006">
    <property type="entry name" value="CheY-like_superfamily"/>
</dbReference>
<evidence type="ECO:0000259" key="8">
    <source>
        <dbReference type="PROSITE" id="PS50110"/>
    </source>
</evidence>
<dbReference type="InterPro" id="IPR008248">
    <property type="entry name" value="CheB-like"/>
</dbReference>
<dbReference type="EC" id="3.5.1.44" evidence="5"/>
<dbReference type="SMART" id="SM00448">
    <property type="entry name" value="REC"/>
    <property type="match status" value="1"/>
</dbReference>
<dbReference type="HAMAP" id="MF_00099">
    <property type="entry name" value="CheB_chemtxs"/>
    <property type="match status" value="1"/>
</dbReference>
<feature type="active site" evidence="5 6">
    <location>
        <position position="303"/>
    </location>
</feature>
<feature type="active site" evidence="5 6">
    <location>
        <position position="179"/>
    </location>
</feature>
<keyword evidence="11" id="KW-1185">Reference proteome</keyword>
<dbReference type="InterPro" id="IPR001789">
    <property type="entry name" value="Sig_transdc_resp-reg_receiver"/>
</dbReference>
<dbReference type="PIRSF" id="PIRSF000876">
    <property type="entry name" value="RR_chemtxs_CheB"/>
    <property type="match status" value="1"/>
</dbReference>
<accession>A0A9X0W9N3</accession>